<keyword evidence="3" id="KW-0716">Sensory transduction</keyword>
<evidence type="ECO:0000256" key="7">
    <source>
        <dbReference type="ARBA" id="ARBA00023136"/>
    </source>
</evidence>
<dbReference type="AlphaFoldDB" id="A0A482VPK7"/>
<feature type="transmembrane region" description="Helical" evidence="10">
    <location>
        <begin position="126"/>
        <end position="145"/>
    </location>
</feature>
<evidence type="ECO:0000256" key="2">
    <source>
        <dbReference type="ARBA" id="ARBA00022475"/>
    </source>
</evidence>
<dbReference type="OrthoDB" id="8185860at2759"/>
<accession>A0A482VPK7</accession>
<sequence length="313" mass="36465">MERFDWKMIFKLNLFSLWVVGLWPKGDAYTFNIYTVYAAVSISFFISAFGILATINAFKINSDMDDSEEVIVFFALEVLINIKVFMFIKNLRLMKQIMTTLSNDMFQPKCLKQVLLIEPALNIWRIIYNILIAIGGPTITLRMLYPFLTKSRVLPLPAWYPYNIQISPLYEISFLHQFVTVLYSVVALYNIDMFIIALLVFVGAQCDIICDDLRNLNEKNFEIFNNKLIKFVKYHQEIVILAENFNNSFNIILLGQFLTSSVVLAFLLYLLAMMCCFQNKNLDVKFISHVVLASFYIVQIFTYCWLANEMEAK</sequence>
<name>A0A482VPK7_ASBVE</name>
<keyword evidence="2" id="KW-1003">Cell membrane</keyword>
<keyword evidence="9" id="KW-0807">Transducer</keyword>
<dbReference type="GO" id="GO:0005886">
    <property type="term" value="C:plasma membrane"/>
    <property type="evidence" value="ECO:0007669"/>
    <property type="project" value="UniProtKB-SubCell"/>
</dbReference>
<feature type="transmembrane region" description="Helical" evidence="10">
    <location>
        <begin position="286"/>
        <end position="306"/>
    </location>
</feature>
<proteinExistence type="predicted"/>
<keyword evidence="8" id="KW-0675">Receptor</keyword>
<feature type="transmembrane region" description="Helical" evidence="10">
    <location>
        <begin position="251"/>
        <end position="274"/>
    </location>
</feature>
<feature type="transmembrane region" description="Helical" evidence="10">
    <location>
        <begin position="70"/>
        <end position="88"/>
    </location>
</feature>
<comment type="caution">
    <text evidence="11">The sequence shown here is derived from an EMBL/GenBank/DDBJ whole genome shotgun (WGS) entry which is preliminary data.</text>
</comment>
<dbReference type="EMBL" id="QDEB01076370">
    <property type="protein sequence ID" value="RZC34832.1"/>
    <property type="molecule type" value="Genomic_DNA"/>
</dbReference>
<evidence type="ECO:0000256" key="9">
    <source>
        <dbReference type="ARBA" id="ARBA00023224"/>
    </source>
</evidence>
<feature type="transmembrane region" description="Helical" evidence="10">
    <location>
        <begin position="181"/>
        <end position="204"/>
    </location>
</feature>
<evidence type="ECO:0000256" key="8">
    <source>
        <dbReference type="ARBA" id="ARBA00023170"/>
    </source>
</evidence>
<keyword evidence="4 10" id="KW-0812">Transmembrane</keyword>
<evidence type="ECO:0000256" key="3">
    <source>
        <dbReference type="ARBA" id="ARBA00022606"/>
    </source>
</evidence>
<organism evidence="11 12">
    <name type="scientific">Asbolus verrucosus</name>
    <name type="common">Desert ironclad beetle</name>
    <dbReference type="NCBI Taxonomy" id="1661398"/>
    <lineage>
        <taxon>Eukaryota</taxon>
        <taxon>Metazoa</taxon>
        <taxon>Ecdysozoa</taxon>
        <taxon>Arthropoda</taxon>
        <taxon>Hexapoda</taxon>
        <taxon>Insecta</taxon>
        <taxon>Pterygota</taxon>
        <taxon>Neoptera</taxon>
        <taxon>Endopterygota</taxon>
        <taxon>Coleoptera</taxon>
        <taxon>Polyphaga</taxon>
        <taxon>Cucujiformia</taxon>
        <taxon>Tenebrionidae</taxon>
        <taxon>Pimeliinae</taxon>
        <taxon>Asbolus</taxon>
    </lineage>
</organism>
<evidence type="ECO:0000256" key="1">
    <source>
        <dbReference type="ARBA" id="ARBA00004651"/>
    </source>
</evidence>
<keyword evidence="7 10" id="KW-0472">Membrane</keyword>
<comment type="subcellular location">
    <subcellularLocation>
        <location evidence="1">Cell membrane</location>
        <topology evidence="1">Multi-pass membrane protein</topology>
    </subcellularLocation>
</comment>
<dbReference type="Pfam" id="PF02949">
    <property type="entry name" value="7tm_6"/>
    <property type="match status" value="1"/>
</dbReference>
<protein>
    <submittedName>
        <fullName evidence="11">7tm 6 domain containing protein</fullName>
    </submittedName>
</protein>
<evidence type="ECO:0000256" key="5">
    <source>
        <dbReference type="ARBA" id="ARBA00022725"/>
    </source>
</evidence>
<reference evidence="11 12" key="1">
    <citation type="submission" date="2017-03" db="EMBL/GenBank/DDBJ databases">
        <title>Genome of the blue death feigning beetle - Asbolus verrucosus.</title>
        <authorList>
            <person name="Rider S.D."/>
        </authorList>
    </citation>
    <scope>NUCLEOTIDE SEQUENCE [LARGE SCALE GENOMIC DNA]</scope>
    <source>
        <strain evidence="11">Butters</strain>
        <tissue evidence="11">Head and leg muscle</tissue>
    </source>
</reference>
<evidence type="ECO:0000313" key="11">
    <source>
        <dbReference type="EMBL" id="RZC34832.1"/>
    </source>
</evidence>
<keyword evidence="12" id="KW-1185">Reference proteome</keyword>
<feature type="non-terminal residue" evidence="11">
    <location>
        <position position="313"/>
    </location>
</feature>
<dbReference type="GO" id="GO:0007165">
    <property type="term" value="P:signal transduction"/>
    <property type="evidence" value="ECO:0007669"/>
    <property type="project" value="UniProtKB-KW"/>
</dbReference>
<keyword evidence="5" id="KW-0552">Olfaction</keyword>
<dbReference type="GO" id="GO:0005549">
    <property type="term" value="F:odorant binding"/>
    <property type="evidence" value="ECO:0007669"/>
    <property type="project" value="InterPro"/>
</dbReference>
<dbReference type="PANTHER" id="PTHR21137:SF35">
    <property type="entry name" value="ODORANT RECEPTOR 19A-RELATED"/>
    <property type="match status" value="1"/>
</dbReference>
<gene>
    <name evidence="11" type="ORF">BDFB_010415</name>
</gene>
<evidence type="ECO:0000256" key="4">
    <source>
        <dbReference type="ARBA" id="ARBA00022692"/>
    </source>
</evidence>
<evidence type="ECO:0000256" key="10">
    <source>
        <dbReference type="SAM" id="Phobius"/>
    </source>
</evidence>
<dbReference type="InterPro" id="IPR004117">
    <property type="entry name" value="7tm6_olfct_rcpt"/>
</dbReference>
<evidence type="ECO:0000313" key="12">
    <source>
        <dbReference type="Proteomes" id="UP000292052"/>
    </source>
</evidence>
<dbReference type="GO" id="GO:0004984">
    <property type="term" value="F:olfactory receptor activity"/>
    <property type="evidence" value="ECO:0007669"/>
    <property type="project" value="InterPro"/>
</dbReference>
<keyword evidence="6 10" id="KW-1133">Transmembrane helix</keyword>
<evidence type="ECO:0000256" key="6">
    <source>
        <dbReference type="ARBA" id="ARBA00022989"/>
    </source>
</evidence>
<feature type="transmembrane region" description="Helical" evidence="10">
    <location>
        <begin position="36"/>
        <end position="58"/>
    </location>
</feature>
<dbReference type="PANTHER" id="PTHR21137">
    <property type="entry name" value="ODORANT RECEPTOR"/>
    <property type="match status" value="1"/>
</dbReference>
<dbReference type="Proteomes" id="UP000292052">
    <property type="component" value="Unassembled WGS sequence"/>
</dbReference>